<dbReference type="InterPro" id="IPR029063">
    <property type="entry name" value="SAM-dependent_MTases_sf"/>
</dbReference>
<dbReference type="Proteomes" id="UP000199144">
    <property type="component" value="Unassembled WGS sequence"/>
</dbReference>
<evidence type="ECO:0000313" key="5">
    <source>
        <dbReference type="Proteomes" id="UP000199144"/>
    </source>
</evidence>
<dbReference type="GO" id="GO:0030798">
    <property type="term" value="F:trans-aconitate 2-methyltransferase activity"/>
    <property type="evidence" value="ECO:0007669"/>
    <property type="project" value="InterPro"/>
</dbReference>
<dbReference type="InterPro" id="IPR041698">
    <property type="entry name" value="Methyltransf_25"/>
</dbReference>
<gene>
    <name evidence="4" type="ORF">SAMN04488042_10199</name>
</gene>
<evidence type="ECO:0000256" key="1">
    <source>
        <dbReference type="ARBA" id="ARBA00022603"/>
    </source>
</evidence>
<accession>A0A1I4HG74</accession>
<dbReference type="AlphaFoldDB" id="A0A1I4HG74"/>
<dbReference type="InterPro" id="IPR023149">
    <property type="entry name" value="Trans_acon_MeTrfase_C"/>
</dbReference>
<dbReference type="Gene3D" id="3.40.50.150">
    <property type="entry name" value="Vaccinia Virus protein VP39"/>
    <property type="match status" value="1"/>
</dbReference>
<keyword evidence="1 4" id="KW-0489">Methyltransferase</keyword>
<dbReference type="Pfam" id="PF13649">
    <property type="entry name" value="Methyltransf_25"/>
    <property type="match status" value="1"/>
</dbReference>
<dbReference type="Gene3D" id="1.10.150.290">
    <property type="entry name" value="S-adenosyl-L-methionine-dependent methyltransferases"/>
    <property type="match status" value="1"/>
</dbReference>
<dbReference type="PANTHER" id="PTHR43861">
    <property type="entry name" value="TRANS-ACONITATE 2-METHYLTRANSFERASE-RELATED"/>
    <property type="match status" value="1"/>
</dbReference>
<feature type="domain" description="Methyltransferase" evidence="3">
    <location>
        <begin position="35"/>
        <end position="124"/>
    </location>
</feature>
<keyword evidence="5" id="KW-1185">Reference proteome</keyword>
<proteinExistence type="predicted"/>
<reference evidence="4 5" key="1">
    <citation type="submission" date="2016-10" db="EMBL/GenBank/DDBJ databases">
        <authorList>
            <person name="de Groot N.N."/>
        </authorList>
    </citation>
    <scope>NUCLEOTIDE SEQUENCE [LARGE SCALE GENOMIC DNA]</scope>
    <source>
        <strain evidence="4 5">DSM 15283</strain>
    </source>
</reference>
<dbReference type="RefSeq" id="WP_093089999.1">
    <property type="nucleotide sequence ID" value="NZ_FOTQ01000001.1"/>
</dbReference>
<dbReference type="OrthoDB" id="9795085at2"/>
<sequence>MNDWNPGKYETFTDQRLLPALDLLGRTGAVPEGDVVDLGCGNGPVGAALKARFSGQALVGVDNSPAMLARAGERAVYDRLIEADIAGWAPERPAALIYSNAALQWLGDHDTLLPRLAGMLAQSGVLAVQMPFQNDAPSHRGWGTAFGALFGDRVVARGPQILTPEAYFDLLAPLGAVQVWETHYLQHLPAAEGAHPVRLFTESTFARPYLEAVDAEEMQALIAAYEAAMAQAYPLRADGSVLFAFRRLFFTLRASGA</sequence>
<protein>
    <submittedName>
        <fullName evidence="4">Trans-aconitate 2-methyltransferase</fullName>
    </submittedName>
</protein>
<evidence type="ECO:0000259" key="3">
    <source>
        <dbReference type="Pfam" id="PF13649"/>
    </source>
</evidence>
<dbReference type="SUPFAM" id="SSF53335">
    <property type="entry name" value="S-adenosyl-L-methionine-dependent methyltransferases"/>
    <property type="match status" value="1"/>
</dbReference>
<organism evidence="4 5">
    <name type="scientific">Shimia aestuarii</name>
    <dbReference type="NCBI Taxonomy" id="254406"/>
    <lineage>
        <taxon>Bacteria</taxon>
        <taxon>Pseudomonadati</taxon>
        <taxon>Pseudomonadota</taxon>
        <taxon>Alphaproteobacteria</taxon>
        <taxon>Rhodobacterales</taxon>
        <taxon>Roseobacteraceae</taxon>
    </lineage>
</organism>
<dbReference type="GO" id="GO:0032259">
    <property type="term" value="P:methylation"/>
    <property type="evidence" value="ECO:0007669"/>
    <property type="project" value="UniProtKB-KW"/>
</dbReference>
<keyword evidence="2 4" id="KW-0808">Transferase</keyword>
<dbReference type="PANTHER" id="PTHR43861:SF1">
    <property type="entry name" value="TRANS-ACONITATE 2-METHYLTRANSFERASE"/>
    <property type="match status" value="1"/>
</dbReference>
<evidence type="ECO:0000313" key="4">
    <source>
        <dbReference type="EMBL" id="SFL41308.1"/>
    </source>
</evidence>
<dbReference type="CDD" id="cd02440">
    <property type="entry name" value="AdoMet_MTases"/>
    <property type="match status" value="1"/>
</dbReference>
<name>A0A1I4HG74_9RHOB</name>
<evidence type="ECO:0000256" key="2">
    <source>
        <dbReference type="ARBA" id="ARBA00022679"/>
    </source>
</evidence>
<dbReference type="EMBL" id="FOTQ01000001">
    <property type="protein sequence ID" value="SFL41308.1"/>
    <property type="molecule type" value="Genomic_DNA"/>
</dbReference>
<dbReference type="STRING" id="254406.SAMN04488042_10199"/>